<evidence type="ECO:0000256" key="3">
    <source>
        <dbReference type="ARBA" id="ARBA00022475"/>
    </source>
</evidence>
<feature type="transmembrane region" description="Helical" evidence="7">
    <location>
        <begin position="142"/>
        <end position="160"/>
    </location>
</feature>
<keyword evidence="6 7" id="KW-0472">Membrane</keyword>
<comment type="similarity">
    <text evidence="7">Belongs to the binding-protein-dependent transport system permease family.</text>
</comment>
<keyword evidence="4 7" id="KW-0812">Transmembrane</keyword>
<dbReference type="GO" id="GO:0005886">
    <property type="term" value="C:plasma membrane"/>
    <property type="evidence" value="ECO:0007669"/>
    <property type="project" value="UniProtKB-SubCell"/>
</dbReference>
<proteinExistence type="inferred from homology"/>
<dbReference type="InterPro" id="IPR035906">
    <property type="entry name" value="MetI-like_sf"/>
</dbReference>
<evidence type="ECO:0000313" key="10">
    <source>
        <dbReference type="Proteomes" id="UP000824073"/>
    </source>
</evidence>
<evidence type="ECO:0000256" key="6">
    <source>
        <dbReference type="ARBA" id="ARBA00023136"/>
    </source>
</evidence>
<accession>A0A9D1LML7</accession>
<comment type="subcellular location">
    <subcellularLocation>
        <location evidence="1 7">Cell membrane</location>
        <topology evidence="1 7">Multi-pass membrane protein</topology>
    </subcellularLocation>
</comment>
<feature type="transmembrane region" description="Helical" evidence="7">
    <location>
        <begin position="37"/>
        <end position="58"/>
    </location>
</feature>
<dbReference type="GO" id="GO:0055085">
    <property type="term" value="P:transmembrane transport"/>
    <property type="evidence" value="ECO:0007669"/>
    <property type="project" value="InterPro"/>
</dbReference>
<feature type="transmembrane region" description="Helical" evidence="7">
    <location>
        <begin position="221"/>
        <end position="246"/>
    </location>
</feature>
<feature type="domain" description="ABC transmembrane type-1" evidence="8">
    <location>
        <begin position="104"/>
        <end position="289"/>
    </location>
</feature>
<feature type="transmembrane region" description="Helical" evidence="7">
    <location>
        <begin position="266"/>
        <end position="289"/>
    </location>
</feature>
<dbReference type="InterPro" id="IPR050366">
    <property type="entry name" value="BP-dependent_transpt_permease"/>
</dbReference>
<dbReference type="AlphaFoldDB" id="A0A9D1LML7"/>
<dbReference type="Pfam" id="PF12911">
    <property type="entry name" value="OppC_N"/>
    <property type="match status" value="1"/>
</dbReference>
<dbReference type="PANTHER" id="PTHR43386:SF1">
    <property type="entry name" value="D,D-DIPEPTIDE TRANSPORT SYSTEM PERMEASE PROTEIN DDPC-RELATED"/>
    <property type="match status" value="1"/>
</dbReference>
<comment type="caution">
    <text evidence="9">The sequence shown here is derived from an EMBL/GenBank/DDBJ whole genome shotgun (WGS) entry which is preliminary data.</text>
</comment>
<evidence type="ECO:0000256" key="1">
    <source>
        <dbReference type="ARBA" id="ARBA00004651"/>
    </source>
</evidence>
<dbReference type="EMBL" id="DVMR01000079">
    <property type="protein sequence ID" value="HIU44649.1"/>
    <property type="molecule type" value="Genomic_DNA"/>
</dbReference>
<protein>
    <submittedName>
        <fullName evidence="9">ABC transporter permease</fullName>
    </submittedName>
</protein>
<dbReference type="PROSITE" id="PS50928">
    <property type="entry name" value="ABC_TM1"/>
    <property type="match status" value="1"/>
</dbReference>
<sequence>MNNEQKKELSPSVIGEEALSASSYWKDIARSFCKNKIAVVGLVLLVIIIVLCAGAPLFTSYDPVLDMNPSENLLPPGTEGHLLGTDDYGRDLWSRLIYGGRTSMLTGVIVAIVSAAAGVVIGCISGYFGGILDSLLMRFTDIMLSFPFLIIAIAIMAALGASQKNVVLALAIIGWPGFARLTRSQVLALKEQEYVESARVAGFKNMRIIFNHILPNAMGPIIVQLTLAVGNAILSAASLNFLGMGVDSTLPDWGVMLNQGRNYLQTHSYLTTVPGIAISLTVLAMNWVGDGLRDAFDPRLRK</sequence>
<dbReference type="CDD" id="cd06261">
    <property type="entry name" value="TM_PBP2"/>
    <property type="match status" value="1"/>
</dbReference>
<reference evidence="9" key="1">
    <citation type="submission" date="2020-10" db="EMBL/GenBank/DDBJ databases">
        <authorList>
            <person name="Gilroy R."/>
        </authorList>
    </citation>
    <scope>NUCLEOTIDE SEQUENCE</scope>
    <source>
        <strain evidence="9">CHK191-8634</strain>
    </source>
</reference>
<evidence type="ECO:0000256" key="5">
    <source>
        <dbReference type="ARBA" id="ARBA00022989"/>
    </source>
</evidence>
<evidence type="ECO:0000259" key="8">
    <source>
        <dbReference type="PROSITE" id="PS50928"/>
    </source>
</evidence>
<reference evidence="9" key="2">
    <citation type="journal article" date="2021" name="PeerJ">
        <title>Extensive microbial diversity within the chicken gut microbiome revealed by metagenomics and culture.</title>
        <authorList>
            <person name="Gilroy R."/>
            <person name="Ravi A."/>
            <person name="Getino M."/>
            <person name="Pursley I."/>
            <person name="Horton D.L."/>
            <person name="Alikhan N.F."/>
            <person name="Baker D."/>
            <person name="Gharbi K."/>
            <person name="Hall N."/>
            <person name="Watson M."/>
            <person name="Adriaenssens E.M."/>
            <person name="Foster-Nyarko E."/>
            <person name="Jarju S."/>
            <person name="Secka A."/>
            <person name="Antonio M."/>
            <person name="Oren A."/>
            <person name="Chaudhuri R.R."/>
            <person name="La Ragione R."/>
            <person name="Hildebrand F."/>
            <person name="Pallen M.J."/>
        </authorList>
    </citation>
    <scope>NUCLEOTIDE SEQUENCE</scope>
    <source>
        <strain evidence="9">CHK191-8634</strain>
    </source>
</reference>
<dbReference type="Pfam" id="PF00528">
    <property type="entry name" value="BPD_transp_1"/>
    <property type="match status" value="1"/>
</dbReference>
<feature type="transmembrane region" description="Helical" evidence="7">
    <location>
        <begin position="104"/>
        <end position="130"/>
    </location>
</feature>
<dbReference type="Gene3D" id="1.10.3720.10">
    <property type="entry name" value="MetI-like"/>
    <property type="match status" value="1"/>
</dbReference>
<evidence type="ECO:0000256" key="4">
    <source>
        <dbReference type="ARBA" id="ARBA00022692"/>
    </source>
</evidence>
<keyword evidence="2 7" id="KW-0813">Transport</keyword>
<name>A0A9D1LML7_9CLOT</name>
<dbReference type="SUPFAM" id="SSF161098">
    <property type="entry name" value="MetI-like"/>
    <property type="match status" value="1"/>
</dbReference>
<dbReference type="Proteomes" id="UP000824073">
    <property type="component" value="Unassembled WGS sequence"/>
</dbReference>
<evidence type="ECO:0000313" key="9">
    <source>
        <dbReference type="EMBL" id="HIU44649.1"/>
    </source>
</evidence>
<evidence type="ECO:0000256" key="2">
    <source>
        <dbReference type="ARBA" id="ARBA00022448"/>
    </source>
</evidence>
<dbReference type="InterPro" id="IPR000515">
    <property type="entry name" value="MetI-like"/>
</dbReference>
<dbReference type="InterPro" id="IPR025966">
    <property type="entry name" value="OppC_N"/>
</dbReference>
<keyword evidence="5 7" id="KW-1133">Transmembrane helix</keyword>
<dbReference type="PANTHER" id="PTHR43386">
    <property type="entry name" value="OLIGOPEPTIDE TRANSPORT SYSTEM PERMEASE PROTEIN APPC"/>
    <property type="match status" value="1"/>
</dbReference>
<keyword evidence="3" id="KW-1003">Cell membrane</keyword>
<gene>
    <name evidence="9" type="ORF">IAB67_10185</name>
</gene>
<evidence type="ECO:0000256" key="7">
    <source>
        <dbReference type="RuleBase" id="RU363032"/>
    </source>
</evidence>
<organism evidence="9 10">
    <name type="scientific">Candidatus Ventrousia excrementavium</name>
    <dbReference type="NCBI Taxonomy" id="2840961"/>
    <lineage>
        <taxon>Bacteria</taxon>
        <taxon>Bacillati</taxon>
        <taxon>Bacillota</taxon>
        <taxon>Clostridia</taxon>
        <taxon>Eubacteriales</taxon>
        <taxon>Clostridiaceae</taxon>
        <taxon>Clostridiaceae incertae sedis</taxon>
        <taxon>Candidatus Ventrousia</taxon>
    </lineage>
</organism>